<dbReference type="Pfam" id="PF07995">
    <property type="entry name" value="GSDH"/>
    <property type="match status" value="1"/>
</dbReference>
<proteinExistence type="predicted"/>
<dbReference type="PANTHER" id="PTHR19328">
    <property type="entry name" value="HEDGEHOG-INTERACTING PROTEIN"/>
    <property type="match status" value="1"/>
</dbReference>
<dbReference type="AlphaFoldDB" id="A0A5C5UCL8"/>
<dbReference type="Gene3D" id="2.120.10.30">
    <property type="entry name" value="TolB, C-terminal domain"/>
    <property type="match status" value="1"/>
</dbReference>
<feature type="chain" id="PRO_5022752019" evidence="2">
    <location>
        <begin position="20"/>
        <end position="439"/>
    </location>
</feature>
<evidence type="ECO:0000256" key="1">
    <source>
        <dbReference type="SAM" id="MobiDB-lite"/>
    </source>
</evidence>
<dbReference type="SUPFAM" id="SSF50952">
    <property type="entry name" value="Soluble quinoprotein glucose dehydrogenase"/>
    <property type="match status" value="1"/>
</dbReference>
<feature type="signal peptide" evidence="2">
    <location>
        <begin position="1"/>
        <end position="19"/>
    </location>
</feature>
<dbReference type="Proteomes" id="UP000319980">
    <property type="component" value="Unassembled WGS sequence"/>
</dbReference>
<evidence type="ECO:0000256" key="2">
    <source>
        <dbReference type="SAM" id="SignalP"/>
    </source>
</evidence>
<dbReference type="InterPro" id="IPR012938">
    <property type="entry name" value="Glc/Sorbosone_DH"/>
</dbReference>
<organism evidence="4 5">
    <name type="scientific">Luteimonas marina</name>
    <dbReference type="NCBI Taxonomy" id="488485"/>
    <lineage>
        <taxon>Bacteria</taxon>
        <taxon>Pseudomonadati</taxon>
        <taxon>Pseudomonadota</taxon>
        <taxon>Gammaproteobacteria</taxon>
        <taxon>Lysobacterales</taxon>
        <taxon>Lysobacteraceae</taxon>
        <taxon>Luteimonas</taxon>
    </lineage>
</organism>
<gene>
    <name evidence="4" type="ORF">FQY83_02755</name>
</gene>
<sequence>MRTSLFALVCLALSLTACDDLFVDASAARDEAKEAEKSERIVVASAQRGASQTPIAAASPPARVTAPAPRALAAKAASERQTGGRGPRRQVVEPDPPFQRSNVATLDEPWAMAFLPDGRLLVTEKAGRLRLVNVANGQVGTISGVPAVAYGGQGGFGDVILHPQYASNRRIYLSYIERSGAIYGAVVIRARLTLDSGGGGNLSEIERIWEQAPKVSGQGHFSHRLAFDSGRKLWITSGDRQKFDPAQDMGVNLGKLIRLNDDGTAPSDNPFFSQGGIAAQVWTLGHRNPLGIAFDGDGRLWVHEMGPLGGDELNLIVKGRNYGWPIVSNGNHYDGTPIPNHSTRPEFEAPKAWWTPVIAPAGMIIYSGNLFPTFRGDAFIGGLASQALVRVRFNGTNATEYRRYAMGQRIREVEQGPDGAIWLLEDGAGGRLVKLTPPG</sequence>
<keyword evidence="2" id="KW-0732">Signal</keyword>
<dbReference type="OrthoDB" id="9770043at2"/>
<accession>A0A5C5UCL8</accession>
<comment type="caution">
    <text evidence="4">The sequence shown here is derived from an EMBL/GenBank/DDBJ whole genome shotgun (WGS) entry which is preliminary data.</text>
</comment>
<dbReference type="EMBL" id="VOHK01000001">
    <property type="protein sequence ID" value="TWT23577.1"/>
    <property type="molecule type" value="Genomic_DNA"/>
</dbReference>
<reference evidence="4 5" key="1">
    <citation type="journal article" date="2008" name="Int. J. Syst. Evol. Microbiol.">
        <title>Luteimonas marina sp. nov., isolated from seawater.</title>
        <authorList>
            <person name="Baik K.S."/>
            <person name="Park S.C."/>
            <person name="Kim M.S."/>
            <person name="Kim E.M."/>
            <person name="Park C."/>
            <person name="Chun J."/>
            <person name="Seong C.N."/>
        </authorList>
    </citation>
    <scope>NUCLEOTIDE SEQUENCE [LARGE SCALE GENOMIC DNA]</scope>
    <source>
        <strain evidence="4 5">FR1330</strain>
    </source>
</reference>
<dbReference type="RefSeq" id="WP_146384810.1">
    <property type="nucleotide sequence ID" value="NZ_VOHK01000001.1"/>
</dbReference>
<dbReference type="PROSITE" id="PS51257">
    <property type="entry name" value="PROKAR_LIPOPROTEIN"/>
    <property type="match status" value="1"/>
</dbReference>
<evidence type="ECO:0000313" key="4">
    <source>
        <dbReference type="EMBL" id="TWT23577.1"/>
    </source>
</evidence>
<dbReference type="InterPro" id="IPR011041">
    <property type="entry name" value="Quinoprot_gluc/sorb_DH_b-prop"/>
</dbReference>
<feature type="region of interest" description="Disordered" evidence="1">
    <location>
        <begin position="52"/>
        <end position="102"/>
    </location>
</feature>
<dbReference type="InterPro" id="IPR011042">
    <property type="entry name" value="6-blade_b-propeller_TolB-like"/>
</dbReference>
<feature type="compositionally biased region" description="Low complexity" evidence="1">
    <location>
        <begin position="56"/>
        <end position="76"/>
    </location>
</feature>
<dbReference type="PANTHER" id="PTHR19328:SF75">
    <property type="entry name" value="ALDOSE SUGAR DEHYDROGENASE YLII"/>
    <property type="match status" value="1"/>
</dbReference>
<feature type="domain" description="Glucose/Sorbosone dehydrogenase" evidence="3">
    <location>
        <begin position="106"/>
        <end position="434"/>
    </location>
</feature>
<keyword evidence="5" id="KW-1185">Reference proteome</keyword>
<evidence type="ECO:0000313" key="5">
    <source>
        <dbReference type="Proteomes" id="UP000319980"/>
    </source>
</evidence>
<evidence type="ECO:0000259" key="3">
    <source>
        <dbReference type="Pfam" id="PF07995"/>
    </source>
</evidence>
<name>A0A5C5UCL8_9GAMM</name>
<protein>
    <submittedName>
        <fullName evidence="4">PQQ-dependent sugar dehydrogenase</fullName>
    </submittedName>
</protein>